<sequence length="244" mass="28269">MSKMKALFAMLVCASAVWPETALEIIRRVDERQYSKTSEQTMLMRVYPSMASDSGLREFRISSVSRGNDETFMVFEEPRTIKGMKILSRGDDRWVHFPSTGRVRKIVGESKKQSVQGVGGDFSYEDLGGGTLEEDYRTRLVDESGSMYIIEGIPVQDDSAYTRVVFEIEKGSYRILKMEFHTEKEGHLKDLFFRDYTVMGGREIAGSMEMINLERERRTRVLILEARFDRAVDEKLFNPTRFYR</sequence>
<dbReference type="AlphaFoldDB" id="A0A1Y1RVT8"/>
<dbReference type="EMBL" id="MWQY01000019">
    <property type="protein sequence ID" value="ORC32822.1"/>
    <property type="molecule type" value="Genomic_DNA"/>
</dbReference>
<protein>
    <recommendedName>
        <fullName evidence="1">Uncharacterized protein TP-0789 domain-containing protein</fullName>
    </recommendedName>
</protein>
<dbReference type="STRING" id="1963862.B4O97_15320"/>
<organism evidence="2 3">
    <name type="scientific">Marispirochaeta aestuarii</name>
    <dbReference type="NCBI Taxonomy" id="1963862"/>
    <lineage>
        <taxon>Bacteria</taxon>
        <taxon>Pseudomonadati</taxon>
        <taxon>Spirochaetota</taxon>
        <taxon>Spirochaetia</taxon>
        <taxon>Spirochaetales</taxon>
        <taxon>Spirochaetaceae</taxon>
        <taxon>Marispirochaeta</taxon>
    </lineage>
</organism>
<reference evidence="2 3" key="1">
    <citation type="submission" date="2017-03" db="EMBL/GenBank/DDBJ databases">
        <title>Draft Genome sequence of Marispirochaeta sp. strain JC444.</title>
        <authorList>
            <person name="Shivani Y."/>
            <person name="Subhash Y."/>
            <person name="Sasikala C."/>
            <person name="Ramana C."/>
        </authorList>
    </citation>
    <scope>NUCLEOTIDE SEQUENCE [LARGE SCALE GENOMIC DNA]</scope>
    <source>
        <strain evidence="2 3">JC444</strain>
    </source>
</reference>
<evidence type="ECO:0000313" key="3">
    <source>
        <dbReference type="Proteomes" id="UP000192343"/>
    </source>
</evidence>
<gene>
    <name evidence="2" type="ORF">B4O97_15320</name>
</gene>
<dbReference type="Proteomes" id="UP000192343">
    <property type="component" value="Unassembled WGS sequence"/>
</dbReference>
<keyword evidence="3" id="KW-1185">Reference proteome</keyword>
<name>A0A1Y1RVT8_9SPIO</name>
<proteinExistence type="predicted"/>
<dbReference type="RefSeq" id="WP_083052163.1">
    <property type="nucleotide sequence ID" value="NZ_MWQY01000019.1"/>
</dbReference>
<comment type="caution">
    <text evidence="2">The sequence shown here is derived from an EMBL/GenBank/DDBJ whole genome shotgun (WGS) entry which is preliminary data.</text>
</comment>
<dbReference type="OrthoDB" id="370689at2"/>
<evidence type="ECO:0000259" key="1">
    <source>
        <dbReference type="Pfam" id="PF17131"/>
    </source>
</evidence>
<accession>A0A1Y1RVT8</accession>
<dbReference type="CDD" id="cd16329">
    <property type="entry name" value="LolA_like"/>
    <property type="match status" value="1"/>
</dbReference>
<dbReference type="Pfam" id="PF17131">
    <property type="entry name" value="LolA_like"/>
    <property type="match status" value="1"/>
</dbReference>
<feature type="domain" description="Uncharacterized protein TP-0789" evidence="1">
    <location>
        <begin position="67"/>
        <end position="240"/>
    </location>
</feature>
<dbReference type="InterPro" id="IPR033399">
    <property type="entry name" value="TP_0789-like"/>
</dbReference>
<dbReference type="Gene3D" id="2.50.20.10">
    <property type="entry name" value="Lipoprotein localisation LolA/LolB/LppX"/>
    <property type="match status" value="1"/>
</dbReference>
<evidence type="ECO:0000313" key="2">
    <source>
        <dbReference type="EMBL" id="ORC32822.1"/>
    </source>
</evidence>